<evidence type="ECO:0000313" key="2">
    <source>
        <dbReference type="Proteomes" id="UP000305196"/>
    </source>
</evidence>
<dbReference type="VEuPathDB" id="PlasmoDB:PVW1_140088300"/>
<dbReference type="Proteomes" id="UP000305196">
    <property type="component" value="Unassembled WGS sequence"/>
</dbReference>
<dbReference type="VEuPathDB" id="PlasmoDB:PVPAM_040037100"/>
<organism evidence="1 2">
    <name type="scientific">Plasmodium vivax</name>
    <name type="common">malaria parasite P. vivax</name>
    <dbReference type="NCBI Taxonomy" id="5855"/>
    <lineage>
        <taxon>Eukaryota</taxon>
        <taxon>Sar</taxon>
        <taxon>Alveolata</taxon>
        <taxon>Apicomplexa</taxon>
        <taxon>Aconoidasida</taxon>
        <taxon>Haemosporida</taxon>
        <taxon>Plasmodiidae</taxon>
        <taxon>Plasmodium</taxon>
        <taxon>Plasmodium (Plasmodium)</taxon>
    </lineage>
</organism>
<sequence length="446" mass="51170">MPCSKHSEKYLNYNCYSTLKSHFDTSRLTDDGKKVLNITFGYFKDESRIINANLPIFNEFARILTADHVFSQYGKPLSCMYINFWLNEEIKNNYNDRYGSNFNLFDNFATKFATERDKDGYSKNLCKIHINELVDDEYRKKQILYKLYNLYNDYKKPPKGKTSEQLCNNFNLMHIESRGASDNIKQDVKFVELLKELKTLIKNDKSYKEICKNQNIPNFILPDEIPPPNVEVPVMPVNELALAVPLQVSERDDLEHRVSEVSAVFDEVLPETEELGQQAELQTFVSPTANKLSENLQEKPPYTVSQKGYLLHSTRSQEHPFITTWPQETRILEQDRGLPQTRNQLLDDTKDIRNQTGALGSIQNTLTEFLGSVEPAPILGVSGGMGALFLLFKYTPVGTFFRGRRGRTYGIPSGFNEPFQGGLPVYDDYYGGNVGSDRFHVSYQAE</sequence>
<name>A0A1G4E6F1_PLAVI</name>
<dbReference type="VEuPathDB" id="PlasmoDB:PVX_106210"/>
<reference evidence="1 2" key="1">
    <citation type="submission" date="2016-07" db="EMBL/GenBank/DDBJ databases">
        <authorList>
            <consortium name="Pathogen Informatics"/>
        </authorList>
    </citation>
    <scope>NUCLEOTIDE SEQUENCE [LARGE SCALE GENOMIC DNA]</scope>
</reference>
<accession>A0A1G4E6F1</accession>
<dbReference type="EMBL" id="FLYI01000210">
    <property type="protein sequence ID" value="SCA81918.1"/>
    <property type="molecule type" value="Genomic_DNA"/>
</dbReference>
<gene>
    <name evidence="1" type="ORF">PVC01_000069700</name>
</gene>
<protein>
    <submittedName>
        <fullName evidence="1">VIR protein</fullName>
    </submittedName>
</protein>
<dbReference type="VEuPathDB" id="PlasmoDB:PVP01_0008560"/>
<proteinExistence type="predicted"/>
<evidence type="ECO:0000313" key="1">
    <source>
        <dbReference type="EMBL" id="SCA81918.1"/>
    </source>
</evidence>
<dbReference type="AlphaFoldDB" id="A0A1G4E6F1"/>